<reference evidence="2" key="1">
    <citation type="journal article" date="2019" name="Int. J. Syst. Evol. Microbiol.">
        <title>The Global Catalogue of Microorganisms (GCM) 10K type strain sequencing project: providing services to taxonomists for standard genome sequencing and annotation.</title>
        <authorList>
            <consortium name="The Broad Institute Genomics Platform"/>
            <consortium name="The Broad Institute Genome Sequencing Center for Infectious Disease"/>
            <person name="Wu L."/>
            <person name="Ma J."/>
        </authorList>
    </citation>
    <scope>NUCLEOTIDE SEQUENCE [LARGE SCALE GENOMIC DNA]</scope>
    <source>
        <strain evidence="2">JCM 9092</strain>
    </source>
</reference>
<protein>
    <recommendedName>
        <fullName evidence="3">Minor tail protein</fullName>
    </recommendedName>
</protein>
<name>A0ABP6NUR5_9ACTN</name>
<sequence>MALKTTPFVITGGEHDAQQFRMMIKDLAQGNQGVTQGSHLKVAALSTPGAGVQVGDGSAVITGVWAADQGSYNVYNIGADIVNIAATGGTGRSDMLILRVQDSNYEGDKTPSTSAFFEIVPNVSSSATTVPSGYSAIPLARIDIPASTATITNAMIKDLRKVANPRRERILYPFYPTSSLTEISGTSETWKTHPPLPSNTPAGNMRTIAIPSWAASAKVVFSVNGLRLADGNVWGGFRFMLGTVEAAQWVGIDDNQGTAARRVYVEMVEMIDLTTTAGAAMRGTNQSFFSRMRTRSSNAGKIGIDETTTFKIDIEFLEGPL</sequence>
<keyword evidence="2" id="KW-1185">Reference proteome</keyword>
<evidence type="ECO:0000313" key="1">
    <source>
        <dbReference type="EMBL" id="GAA3154983.1"/>
    </source>
</evidence>
<accession>A0ABP6NUR5</accession>
<dbReference type="EMBL" id="BAAAUG010000268">
    <property type="protein sequence ID" value="GAA3154983.1"/>
    <property type="molecule type" value="Genomic_DNA"/>
</dbReference>
<evidence type="ECO:0008006" key="3">
    <source>
        <dbReference type="Google" id="ProtNLM"/>
    </source>
</evidence>
<comment type="caution">
    <text evidence="1">The sequence shown here is derived from an EMBL/GenBank/DDBJ whole genome shotgun (WGS) entry which is preliminary data.</text>
</comment>
<dbReference type="RefSeq" id="WP_344531047.1">
    <property type="nucleotide sequence ID" value="NZ_BAAAUG010000268.1"/>
</dbReference>
<organism evidence="1 2">
    <name type="scientific">Streptomyces rectiviolaceus</name>
    <dbReference type="NCBI Taxonomy" id="332591"/>
    <lineage>
        <taxon>Bacteria</taxon>
        <taxon>Bacillati</taxon>
        <taxon>Actinomycetota</taxon>
        <taxon>Actinomycetes</taxon>
        <taxon>Kitasatosporales</taxon>
        <taxon>Streptomycetaceae</taxon>
        <taxon>Streptomyces</taxon>
    </lineage>
</organism>
<proteinExistence type="predicted"/>
<dbReference type="Proteomes" id="UP001501637">
    <property type="component" value="Unassembled WGS sequence"/>
</dbReference>
<evidence type="ECO:0000313" key="2">
    <source>
        <dbReference type="Proteomes" id="UP001501637"/>
    </source>
</evidence>
<gene>
    <name evidence="1" type="ORF">GCM10010449_84820</name>
</gene>